<keyword evidence="2" id="KW-1185">Reference proteome</keyword>
<gene>
    <name evidence="1" type="ORF">DNK47_02510</name>
</gene>
<reference evidence="2" key="1">
    <citation type="submission" date="2018-06" db="EMBL/GenBank/DDBJ databases">
        <authorList>
            <person name="Martinez Ocampo F."/>
            <person name="Quiroz Castaneda R.E."/>
            <person name="Rojas Lopez X."/>
        </authorList>
    </citation>
    <scope>NUCLEOTIDE SEQUENCE [LARGE SCALE GENOMIC DNA]</scope>
    <source>
        <strain evidence="2">INIFAP02</strain>
    </source>
</reference>
<dbReference type="Proteomes" id="UP000249762">
    <property type="component" value="Unassembled WGS sequence"/>
</dbReference>
<sequence length="144" mass="16197">MPEIKKEFEEENCEIVQPLEDVFWDLEISDRMSSYYTIVCKNTSKSSVDKRMVGEWTGIFPDVLMTGRQDLTQGKRIGIKTITTSIVEGRYKTVFEGSKLQNSSIVGEWGNDLRDAGDKKITAVTLSGELGNTNSIFLIFAENS</sequence>
<evidence type="ECO:0000313" key="2">
    <source>
        <dbReference type="Proteomes" id="UP000249762"/>
    </source>
</evidence>
<proteinExistence type="predicted"/>
<dbReference type="EMBL" id="QKVO01000011">
    <property type="protein sequence ID" value="RAO94921.1"/>
    <property type="molecule type" value="Genomic_DNA"/>
</dbReference>
<comment type="caution">
    <text evidence="1">The sequence shown here is derived from an EMBL/GenBank/DDBJ whole genome shotgun (WGS) entry which is preliminary data.</text>
</comment>
<dbReference type="AlphaFoldDB" id="A0A328PTW0"/>
<organism evidence="1 2">
    <name type="scientific">Mycoplasma wenyonii</name>
    <dbReference type="NCBI Taxonomy" id="65123"/>
    <lineage>
        <taxon>Bacteria</taxon>
        <taxon>Bacillati</taxon>
        <taxon>Mycoplasmatota</taxon>
        <taxon>Mollicutes</taxon>
        <taxon>Mycoplasmataceae</taxon>
        <taxon>Mycoplasma</taxon>
    </lineage>
</organism>
<protein>
    <submittedName>
        <fullName evidence="1">Uncharacterized protein</fullName>
    </submittedName>
</protein>
<name>A0A328PTW0_9MOLU</name>
<evidence type="ECO:0000313" key="1">
    <source>
        <dbReference type="EMBL" id="RAO94921.1"/>
    </source>
</evidence>
<accession>A0A328PTW0</accession>